<feature type="coiled-coil region" evidence="3">
    <location>
        <begin position="63"/>
        <end position="104"/>
    </location>
</feature>
<dbReference type="HAMAP" id="MF_01103">
    <property type="entry name" value="UPF0291"/>
    <property type="match status" value="1"/>
</dbReference>
<dbReference type="AlphaFoldDB" id="A0A1H8FQP8"/>
<evidence type="ECO:0000313" key="5">
    <source>
        <dbReference type="Proteomes" id="UP000199512"/>
    </source>
</evidence>
<keyword evidence="5" id="KW-1185">Reference proteome</keyword>
<reference evidence="4 5" key="1">
    <citation type="submission" date="2016-10" db="EMBL/GenBank/DDBJ databases">
        <authorList>
            <person name="de Groot N.N."/>
        </authorList>
    </citation>
    <scope>NUCLEOTIDE SEQUENCE [LARGE SCALE GENOMIC DNA]</scope>
    <source>
        <strain evidence="4 5">Calf135</strain>
    </source>
</reference>
<dbReference type="OrthoDB" id="390105at2"/>
<evidence type="ECO:0000256" key="3">
    <source>
        <dbReference type="SAM" id="Coils"/>
    </source>
</evidence>
<dbReference type="PANTHER" id="PTHR37300:SF1">
    <property type="entry name" value="UPF0291 PROTEIN YNZC"/>
    <property type="match status" value="1"/>
</dbReference>
<dbReference type="STRING" id="215200.SAMN05216454_102214"/>
<evidence type="ECO:0000256" key="1">
    <source>
        <dbReference type="ARBA" id="ARBA00022490"/>
    </source>
</evidence>
<keyword evidence="1 2" id="KW-0963">Cytoplasm</keyword>
<evidence type="ECO:0000256" key="2">
    <source>
        <dbReference type="HAMAP-Rule" id="MF_01103"/>
    </source>
</evidence>
<evidence type="ECO:0000313" key="4">
    <source>
        <dbReference type="EMBL" id="SEN34131.1"/>
    </source>
</evidence>
<accession>A0A1H8FQP8</accession>
<dbReference type="EMBL" id="FODF01000002">
    <property type="protein sequence ID" value="SEN34131.1"/>
    <property type="molecule type" value="Genomic_DNA"/>
</dbReference>
<comment type="subcellular location">
    <subcellularLocation>
        <location evidence="2">Cytoplasm</location>
    </subcellularLocation>
</comment>
<gene>
    <name evidence="4" type="ORF">SAMN05216454_102214</name>
</gene>
<dbReference type="InterPro" id="IPR009242">
    <property type="entry name" value="DUF896"/>
</dbReference>
<organism evidence="4 5">
    <name type="scientific">Peptostreptococcus russellii</name>
    <dbReference type="NCBI Taxonomy" id="215200"/>
    <lineage>
        <taxon>Bacteria</taxon>
        <taxon>Bacillati</taxon>
        <taxon>Bacillota</taxon>
        <taxon>Clostridia</taxon>
        <taxon>Peptostreptococcales</taxon>
        <taxon>Peptostreptococcaceae</taxon>
        <taxon>Peptostreptococcus</taxon>
    </lineage>
</organism>
<dbReference type="SUPFAM" id="SSF158221">
    <property type="entry name" value="YnzC-like"/>
    <property type="match status" value="1"/>
</dbReference>
<keyword evidence="3" id="KW-0175">Coiled coil</keyword>
<dbReference type="RefSeq" id="WP_091974263.1">
    <property type="nucleotide sequence ID" value="NZ_CAUWDX010000018.1"/>
</dbReference>
<dbReference type="Gene3D" id="1.10.287.540">
    <property type="entry name" value="Helix hairpin bin"/>
    <property type="match status" value="1"/>
</dbReference>
<dbReference type="PANTHER" id="PTHR37300">
    <property type="entry name" value="UPF0291 PROTEIN CBO2609/CLC_2481"/>
    <property type="match status" value="1"/>
</dbReference>
<sequence>MDMINEFDKDKLARINELAKIAKERELTKEETDERAGLRKEFLENFRAGFRQQLSNIKVVHPEEVTEAIEEEIEEEIEEVEEIAEEIDEELEAEVEEVASEIKKEI</sequence>
<dbReference type="Proteomes" id="UP000199512">
    <property type="component" value="Unassembled WGS sequence"/>
</dbReference>
<dbReference type="Pfam" id="PF05979">
    <property type="entry name" value="DUF896"/>
    <property type="match status" value="1"/>
</dbReference>
<comment type="similarity">
    <text evidence="2">Belongs to the UPF0291 family.</text>
</comment>
<name>A0A1H8FQP8_9FIRM</name>
<protein>
    <recommendedName>
        <fullName evidence="2">UPF0291 protein SAMN05216454_102214</fullName>
    </recommendedName>
</protein>
<proteinExistence type="inferred from homology"/>
<dbReference type="GO" id="GO:0005737">
    <property type="term" value="C:cytoplasm"/>
    <property type="evidence" value="ECO:0007669"/>
    <property type="project" value="UniProtKB-SubCell"/>
</dbReference>